<organism evidence="3 4">
    <name type="scientific">Xanthocytophaga agilis</name>
    <dbReference type="NCBI Taxonomy" id="3048010"/>
    <lineage>
        <taxon>Bacteria</taxon>
        <taxon>Pseudomonadati</taxon>
        <taxon>Bacteroidota</taxon>
        <taxon>Cytophagia</taxon>
        <taxon>Cytophagales</taxon>
        <taxon>Rhodocytophagaceae</taxon>
        <taxon>Xanthocytophaga</taxon>
    </lineage>
</organism>
<reference evidence="3" key="1">
    <citation type="submission" date="2023-05" db="EMBL/GenBank/DDBJ databases">
        <authorList>
            <person name="Zhang X."/>
        </authorList>
    </citation>
    <scope>NUCLEOTIDE SEQUENCE</scope>
    <source>
        <strain evidence="3">BD1B2-1</strain>
    </source>
</reference>
<dbReference type="PRINTS" id="PR00080">
    <property type="entry name" value="SDRFAMILY"/>
</dbReference>
<gene>
    <name evidence="3" type="ORF">QNI22_36515</name>
</gene>
<evidence type="ECO:0000256" key="1">
    <source>
        <dbReference type="ARBA" id="ARBA00006484"/>
    </source>
</evidence>
<dbReference type="CDD" id="cd05233">
    <property type="entry name" value="SDR_c"/>
    <property type="match status" value="1"/>
</dbReference>
<evidence type="ECO:0000313" key="3">
    <source>
        <dbReference type="EMBL" id="MDJ1506220.1"/>
    </source>
</evidence>
<dbReference type="AlphaFoldDB" id="A0AAE3UI74"/>
<evidence type="ECO:0000256" key="2">
    <source>
        <dbReference type="RuleBase" id="RU000363"/>
    </source>
</evidence>
<dbReference type="InterPro" id="IPR002347">
    <property type="entry name" value="SDR_fam"/>
</dbReference>
<keyword evidence="3" id="KW-0560">Oxidoreductase</keyword>
<dbReference type="FunFam" id="3.40.50.720:FF:000084">
    <property type="entry name" value="Short-chain dehydrogenase reductase"/>
    <property type="match status" value="1"/>
</dbReference>
<dbReference type="Proteomes" id="UP001232063">
    <property type="component" value="Unassembled WGS sequence"/>
</dbReference>
<dbReference type="EC" id="1.-.-.-" evidence="3"/>
<dbReference type="PROSITE" id="PS00061">
    <property type="entry name" value="ADH_SHORT"/>
    <property type="match status" value="1"/>
</dbReference>
<dbReference type="InterPro" id="IPR020904">
    <property type="entry name" value="Sc_DH/Rdtase_CS"/>
</dbReference>
<dbReference type="Pfam" id="PF00106">
    <property type="entry name" value="adh_short"/>
    <property type="match status" value="1"/>
</dbReference>
<sequence>MDLQLRSKTAFISGSTQGIGFAIAKQLLQEGANVIINGRTEERVNYAVAQLKKEVPDAFVKGIAADFSTVSEVEKLIAELPSVDILINNVGIFELKPFEEISDADWLKFIEVNIMSGVRLSRALFPKMIEKNWGRIIFISSESAMNVPASMIHYGMTKTAMLAISNGLAKRTKGTGVTVNTLLGGPVYSEGVADTITEIAATLNIEVEQMKSNIITNANPTSLLQRFIDPSEIATLAVFLASPLSTAINGASLRADGGVLTTLT</sequence>
<accession>A0AAE3UI74</accession>
<evidence type="ECO:0000313" key="4">
    <source>
        <dbReference type="Proteomes" id="UP001232063"/>
    </source>
</evidence>
<dbReference type="InterPro" id="IPR036291">
    <property type="entry name" value="NAD(P)-bd_dom_sf"/>
</dbReference>
<dbReference type="PANTHER" id="PTHR42879:SF2">
    <property type="entry name" value="3-OXOACYL-[ACYL-CARRIER-PROTEIN] REDUCTASE FABG"/>
    <property type="match status" value="1"/>
</dbReference>
<name>A0AAE3UI74_9BACT</name>
<dbReference type="EMBL" id="JASJOU010000021">
    <property type="protein sequence ID" value="MDJ1506220.1"/>
    <property type="molecule type" value="Genomic_DNA"/>
</dbReference>
<dbReference type="Gene3D" id="3.40.50.720">
    <property type="entry name" value="NAD(P)-binding Rossmann-like Domain"/>
    <property type="match status" value="1"/>
</dbReference>
<dbReference type="PANTHER" id="PTHR42879">
    <property type="entry name" value="3-OXOACYL-(ACYL-CARRIER-PROTEIN) REDUCTASE"/>
    <property type="match status" value="1"/>
</dbReference>
<dbReference type="GO" id="GO:0032787">
    <property type="term" value="P:monocarboxylic acid metabolic process"/>
    <property type="evidence" value="ECO:0007669"/>
    <property type="project" value="UniProtKB-ARBA"/>
</dbReference>
<proteinExistence type="inferred from homology"/>
<comment type="similarity">
    <text evidence="1 2">Belongs to the short-chain dehydrogenases/reductases (SDR) family.</text>
</comment>
<dbReference type="PRINTS" id="PR00081">
    <property type="entry name" value="GDHRDH"/>
</dbReference>
<comment type="caution">
    <text evidence="3">The sequence shown here is derived from an EMBL/GenBank/DDBJ whole genome shotgun (WGS) entry which is preliminary data.</text>
</comment>
<dbReference type="RefSeq" id="WP_314519034.1">
    <property type="nucleotide sequence ID" value="NZ_JASJOU010000021.1"/>
</dbReference>
<dbReference type="SUPFAM" id="SSF51735">
    <property type="entry name" value="NAD(P)-binding Rossmann-fold domains"/>
    <property type="match status" value="1"/>
</dbReference>
<protein>
    <submittedName>
        <fullName evidence="3">SDR family oxidoreductase</fullName>
        <ecNumber evidence="3">1.-.-.-</ecNumber>
    </submittedName>
</protein>
<keyword evidence="4" id="KW-1185">Reference proteome</keyword>
<dbReference type="InterPro" id="IPR050259">
    <property type="entry name" value="SDR"/>
</dbReference>
<dbReference type="GO" id="GO:0016491">
    <property type="term" value="F:oxidoreductase activity"/>
    <property type="evidence" value="ECO:0007669"/>
    <property type="project" value="UniProtKB-KW"/>
</dbReference>